<keyword evidence="2" id="KW-0067">ATP-binding</keyword>
<dbReference type="GO" id="GO:0003678">
    <property type="term" value="F:DNA helicase activity"/>
    <property type="evidence" value="ECO:0007669"/>
    <property type="project" value="UniProtKB-ARBA"/>
</dbReference>
<name>A0A3E1P4A7_9BACT</name>
<keyword evidence="4" id="KW-0378">Hydrolase</keyword>
<keyword evidence="4" id="KW-0269">Exonuclease</keyword>
<keyword evidence="5" id="KW-1185">Reference proteome</keyword>
<dbReference type="AlphaFoldDB" id="A0A3E1P4A7"/>
<evidence type="ECO:0000256" key="1">
    <source>
        <dbReference type="ARBA" id="ARBA00022741"/>
    </source>
</evidence>
<gene>
    <name evidence="4" type="ORF">DXN04_06430</name>
</gene>
<accession>A0A3E1P4A7</accession>
<dbReference type="GO" id="GO:0005524">
    <property type="term" value="F:ATP binding"/>
    <property type="evidence" value="ECO:0007669"/>
    <property type="project" value="UniProtKB-KW"/>
</dbReference>
<keyword evidence="4" id="KW-0540">Nuclease</keyword>
<evidence type="ECO:0000313" key="5">
    <source>
        <dbReference type="Proteomes" id="UP000261174"/>
    </source>
</evidence>
<dbReference type="OrthoDB" id="9803432at2"/>
<proteinExistence type="predicted"/>
<dbReference type="CDD" id="cd17933">
    <property type="entry name" value="DEXSc_RecD-like"/>
    <property type="match status" value="1"/>
</dbReference>
<dbReference type="SUPFAM" id="SSF52540">
    <property type="entry name" value="P-loop containing nucleoside triphosphate hydrolases"/>
    <property type="match status" value="1"/>
</dbReference>
<sequence>MSSVTHFSARLSWHDNGWNGHICEEPLKNVYCTGTYSYPGGMTGKKPFVQKEQAEYAGCNCASIKNNYIPPCCFSINAFGTETIAAYAEPPEWYKHKDGITKWNMPPSTISVWPYEEMYFEDDKNEDGTFNYDNRLNNVKDFLKQLERNRSLIFYYSNYSNPFSEDENKRYAIIGISRLKDFPKEFIEYEKATAQEKEDYAGAFVWQLPVTSHYPDQGFRIPYHLYKNKPEVLEKIALFPDNERPFKYAMRQMTDDDALEVIENALGIVDVLQNEVGDTSENWNERKKWLQLLVGELWANRGRYPGLSKVLSYIKIPALITWFKLQTVNRKEEEAYQTIRNSLLNNIPIDEANINKAEWEELQDWLAGCEKDELTLMLDILPRFDLKQEHIKNILATNREKNNIYASLSEIISNPYILCESYVGNNSDDKITFSKIDHGVLPSPELGLDRLTTRGSAIRFRALCVNELKKIAAHTFTNGEIILARVNKYLSYKQEWRQYEFKKRNFDSYEPELSKVIFKRPDSIGNHYLYLKNIFDDERFIEEKIKHLAKQKISSIRSPVTEKNWHDFLYKSTSKLAKLNPTKYEEAVQGQIEVCQKIFTKALSIIIGGAGTGKTTIVSSIIEAIEKGHGTGTSFLLLAPTGKAADRLRERTKKEAKTIHSFLAEKSWLNENYTFKRLGGREEEDIKIFIIDECSMIDQSLFATLFKAINWNTVQRVILVGDPNQLPAIGVGKVFSDIIDWIDEDNKGVLKVNLRQMENRVTNRGTGILDLARIFINKDYGQAVSLEDVAKSKAENIDLLKRVQEGDFTDNLKDLNVLFWDSEDELKDLMFETLIADLEGRSSTKYYEERPYELLNKAFEDTGNDNEKRADYFQVISPYRGEEYGTDDLNVFLQRKFNKQKVERNQFLDGISLFDKVIQTRNRPKSNPIFAFVNGENTRIQIHNGELGFTAPHPFDNKKFKDEDTGRWYSYRWLFPHFRPSRFIVNFEGRKGYVPFGKKNTLGKYKHPNGKLYYLPEEKPEGNLELAYAISVHKSQGSEFDYVYLVLPKSKKALLSKELIYTAITRAKTKLTIFAERDISAFLSLSRPEASVISKINSSLFEFKPLSKELLIMNEWYNEGKIHETLSAYMVRSKSEVIIANMLFERKIPFKYEYPLFAELDGSFYLPDFTITIKGEDYYLEHLGRLDDPSYNAHWSTKEKWYNKHFPGKLLTTKENGRLSTDVNQIINNLLS</sequence>
<evidence type="ECO:0000313" key="4">
    <source>
        <dbReference type="EMBL" id="RFM35033.1"/>
    </source>
</evidence>
<organism evidence="4 5">
    <name type="scientific">Chitinophaga silvisoli</name>
    <dbReference type="NCBI Taxonomy" id="2291814"/>
    <lineage>
        <taxon>Bacteria</taxon>
        <taxon>Pseudomonadati</taxon>
        <taxon>Bacteroidota</taxon>
        <taxon>Chitinophagia</taxon>
        <taxon>Chitinophagales</taxon>
        <taxon>Chitinophagaceae</taxon>
        <taxon>Chitinophaga</taxon>
    </lineage>
</organism>
<dbReference type="InterPro" id="IPR050534">
    <property type="entry name" value="Coronavir_polyprotein_1ab"/>
</dbReference>
<dbReference type="Pfam" id="PF13245">
    <property type="entry name" value="AAA_19"/>
    <property type="match status" value="1"/>
</dbReference>
<dbReference type="EMBL" id="QTJV01000002">
    <property type="protein sequence ID" value="RFM35033.1"/>
    <property type="molecule type" value="Genomic_DNA"/>
</dbReference>
<dbReference type="InterPro" id="IPR027417">
    <property type="entry name" value="P-loop_NTPase"/>
</dbReference>
<dbReference type="Proteomes" id="UP000261174">
    <property type="component" value="Unassembled WGS sequence"/>
</dbReference>
<dbReference type="Gene3D" id="3.40.91.30">
    <property type="match status" value="1"/>
</dbReference>
<feature type="domain" description="UvrD-like helicase C-terminal" evidence="3">
    <location>
        <begin position="1026"/>
        <end position="1073"/>
    </location>
</feature>
<dbReference type="PANTHER" id="PTHR43788:SF6">
    <property type="entry name" value="DNA HELICASE B"/>
    <property type="match status" value="1"/>
</dbReference>
<dbReference type="CDD" id="cd18809">
    <property type="entry name" value="SF1_C_RecD"/>
    <property type="match status" value="1"/>
</dbReference>
<dbReference type="Pfam" id="PF13538">
    <property type="entry name" value="UvrD_C_2"/>
    <property type="match status" value="1"/>
</dbReference>
<dbReference type="PANTHER" id="PTHR43788">
    <property type="entry name" value="DNA2/NAM7 HELICASE FAMILY MEMBER"/>
    <property type="match status" value="1"/>
</dbReference>
<dbReference type="InterPro" id="IPR027785">
    <property type="entry name" value="UvrD-like_helicase_C"/>
</dbReference>
<keyword evidence="1" id="KW-0547">Nucleotide-binding</keyword>
<dbReference type="RefSeq" id="WP_116852517.1">
    <property type="nucleotide sequence ID" value="NZ_QTJV01000002.1"/>
</dbReference>
<protein>
    <submittedName>
        <fullName evidence="4">Exonuclease</fullName>
    </submittedName>
</protein>
<evidence type="ECO:0000256" key="2">
    <source>
        <dbReference type="ARBA" id="ARBA00022840"/>
    </source>
</evidence>
<dbReference type="Gene3D" id="3.40.50.300">
    <property type="entry name" value="P-loop containing nucleotide triphosphate hydrolases"/>
    <property type="match status" value="2"/>
</dbReference>
<dbReference type="GO" id="GO:0004527">
    <property type="term" value="F:exonuclease activity"/>
    <property type="evidence" value="ECO:0007669"/>
    <property type="project" value="UniProtKB-KW"/>
</dbReference>
<evidence type="ECO:0000259" key="3">
    <source>
        <dbReference type="Pfam" id="PF13538"/>
    </source>
</evidence>
<comment type="caution">
    <text evidence="4">The sequence shown here is derived from an EMBL/GenBank/DDBJ whole genome shotgun (WGS) entry which is preliminary data.</text>
</comment>
<reference evidence="4 5" key="1">
    <citation type="submission" date="2018-08" db="EMBL/GenBank/DDBJ databases">
        <title>Chitinophaga sp. K20C18050901, a novel bacterium isolated from forest soil.</title>
        <authorList>
            <person name="Wang C."/>
        </authorList>
    </citation>
    <scope>NUCLEOTIDE SEQUENCE [LARGE SCALE GENOMIC DNA]</scope>
    <source>
        <strain evidence="4 5">K20C18050901</strain>
    </source>
</reference>